<feature type="region of interest" description="Disordered" evidence="4">
    <location>
        <begin position="1338"/>
        <end position="1380"/>
    </location>
</feature>
<feature type="region of interest" description="Disordered" evidence="4">
    <location>
        <begin position="1007"/>
        <end position="1116"/>
    </location>
</feature>
<feature type="region of interest" description="Disordered" evidence="4">
    <location>
        <begin position="1"/>
        <end position="89"/>
    </location>
</feature>
<feature type="compositionally biased region" description="Low complexity" evidence="4">
    <location>
        <begin position="1448"/>
        <end position="1457"/>
    </location>
</feature>
<feature type="compositionally biased region" description="Low complexity" evidence="4">
    <location>
        <begin position="927"/>
        <end position="939"/>
    </location>
</feature>
<feature type="region of interest" description="Disordered" evidence="4">
    <location>
        <begin position="846"/>
        <end position="873"/>
    </location>
</feature>
<feature type="compositionally biased region" description="Low complexity" evidence="4">
    <location>
        <begin position="1187"/>
        <end position="1198"/>
    </location>
</feature>
<name>A0AAD7ZYJ8_DIPPU</name>
<proteinExistence type="inferred from homology"/>
<dbReference type="InterPro" id="IPR029717">
    <property type="entry name" value="FAM193"/>
</dbReference>
<feature type="compositionally biased region" description="Polar residues" evidence="4">
    <location>
        <begin position="1078"/>
        <end position="1091"/>
    </location>
</feature>
<dbReference type="Proteomes" id="UP001233999">
    <property type="component" value="Unassembled WGS sequence"/>
</dbReference>
<feature type="region of interest" description="Disordered" evidence="4">
    <location>
        <begin position="916"/>
        <end position="988"/>
    </location>
</feature>
<feature type="region of interest" description="Disordered" evidence="4">
    <location>
        <begin position="1154"/>
        <end position="1251"/>
    </location>
</feature>
<feature type="compositionally biased region" description="Low complexity" evidence="4">
    <location>
        <begin position="958"/>
        <end position="973"/>
    </location>
</feature>
<feature type="compositionally biased region" description="Basic residues" evidence="4">
    <location>
        <begin position="1429"/>
        <end position="1438"/>
    </location>
</feature>
<feature type="region of interest" description="Disordered" evidence="4">
    <location>
        <begin position="1557"/>
        <end position="1576"/>
    </location>
</feature>
<feature type="compositionally biased region" description="Low complexity" evidence="4">
    <location>
        <begin position="1161"/>
        <end position="1179"/>
    </location>
</feature>
<comment type="similarity">
    <text evidence="1">Belongs to the FAM193 family.</text>
</comment>
<accession>A0AAD7ZYJ8</accession>
<reference evidence="6" key="2">
    <citation type="submission" date="2023-05" db="EMBL/GenBank/DDBJ databases">
        <authorList>
            <person name="Fouks B."/>
        </authorList>
    </citation>
    <scope>NUCLEOTIDE SEQUENCE</scope>
    <source>
        <strain evidence="6">Stay&amp;Tobe</strain>
        <tissue evidence="6">Testes</tissue>
    </source>
</reference>
<feature type="compositionally biased region" description="Low complexity" evidence="4">
    <location>
        <begin position="53"/>
        <end position="66"/>
    </location>
</feature>
<evidence type="ECO:0000313" key="6">
    <source>
        <dbReference type="EMBL" id="KAJ9589026.1"/>
    </source>
</evidence>
<feature type="region of interest" description="Disordered" evidence="4">
    <location>
        <begin position="1650"/>
        <end position="1711"/>
    </location>
</feature>
<reference evidence="6" key="1">
    <citation type="journal article" date="2023" name="IScience">
        <title>Live-bearing cockroach genome reveals convergent evolutionary mechanisms linked to viviparity in insects and beyond.</title>
        <authorList>
            <person name="Fouks B."/>
            <person name="Harrison M.C."/>
            <person name="Mikhailova A.A."/>
            <person name="Marchal E."/>
            <person name="English S."/>
            <person name="Carruthers M."/>
            <person name="Jennings E.C."/>
            <person name="Chiamaka E.L."/>
            <person name="Frigard R.A."/>
            <person name="Pippel M."/>
            <person name="Attardo G.M."/>
            <person name="Benoit J.B."/>
            <person name="Bornberg-Bauer E."/>
            <person name="Tobe S.S."/>
        </authorList>
    </citation>
    <scope>NUCLEOTIDE SEQUENCE</scope>
    <source>
        <strain evidence="6">Stay&amp;Tobe</strain>
    </source>
</reference>
<feature type="region of interest" description="Disordered" evidence="4">
    <location>
        <begin position="1414"/>
        <end position="1479"/>
    </location>
</feature>
<keyword evidence="3" id="KW-0175">Coiled coil</keyword>
<evidence type="ECO:0000256" key="3">
    <source>
        <dbReference type="ARBA" id="ARBA00023054"/>
    </source>
</evidence>
<feature type="region of interest" description="Disordered" evidence="4">
    <location>
        <begin position="455"/>
        <end position="484"/>
    </location>
</feature>
<dbReference type="InterPro" id="IPR031802">
    <property type="entry name" value="FAM193_C"/>
</dbReference>
<dbReference type="Pfam" id="PF15914">
    <property type="entry name" value="FAM193_C"/>
    <property type="match status" value="1"/>
</dbReference>
<feature type="compositionally biased region" description="Polar residues" evidence="4">
    <location>
        <begin position="773"/>
        <end position="783"/>
    </location>
</feature>
<keyword evidence="2" id="KW-0597">Phosphoprotein</keyword>
<sequence>MSCSDSKKSKKRKSSKSGNMGEVLGKECGDGEKDEMPQETCGEDVREEADGAPSGDEQSSQSSGEPEIFELKRSDESKEDDVIQSEENTVAMPVISSVAAASQREEKPCTCEACKDRRELAAEQMEEMRKLQSYWIDLRQYIRMVYRMAMEGRTIENNGAEECEAKMKDLVQKLCARDPHQLFQRLEAQVQEFVIEAKVRQLELLHREHQTPELAQIFLTGLLEGYDKLCLAAKQLAPLLHQLEAEHLQRFSLTWEVLNKHLYQSCVYTDPLVQNNLPHYIGQLRNMLPGKNEAYSELVHHYLAFDDEMTLIGAMWRDTETLVHEYNQEQATLKAKQRMLREDWELFKAQRKLIQQKMWNKTASELREFDEQLMTLASLGGPTPGPGPGSPRDSSPEDDIGGNGGYCPGCSSRRGCPCDECAVTHLLTCGGLITPPDSPGPLFSHKVDVVQEYRVEGEGSEQPPESPSEPDLVSEGAVGGDSEAPTQQQSCECHVCTAPLMTPMDLMESYECHTCVQQGVPIPGGTTAMNLNLHAGGFHLYPHIHGTGGGGDAGSLYPHLYNIHPSLLTQLGSKHSRLGVHLQDQLQLTASSETKTPHLLQAQLSSPSVSELLAPGMTLEPLPTSSTPPSLSALTSTTSAGFSAPSANLPKSSVSPPKTPSSTPQPMAVVKEPVAVSGASVAKLGAGCREHGTTGKVPIPNLQSSASTQTSPSKVKTHMQQHGTVPQQKPASAASPYVATQVASPRQPLPQSGLKRSPTVTSSSTGHHHAVVTRSSPNVSSVRHSTTQTGHSHSHTHQSLPDVVKSHRAAAVNKVPAHSCHKSLKNGGSIEPIKRVACTDYADSEVVDLEDSSSQDDTCSERSSSTTTSTQRDSRHCDCCYCEVFGHGMPSVAPVSRNYQEMRERLRLLLTKKKAKCKIGGSGPPGNNGTSTTTGSGTPQNISGASGTAEAAVKQNVTSGTGSSAPSPANSGPVLAKQDSADSLSQPVKDPRDLEALLDFIEGNQSTKCKDAKKAAKKARQKQKKLEEKEKKDQEEAERQRLEELQNKTPEVTITVVNTPGSNVPSGKGSKGGKKQETTQGSESNSKTKNNVPIEKAPPPTSQQPPQMVTIKRVMEANGAEPTVTITLKGATPDKDKVLFTLVNGQGDYLCQSQDNSKVGAQSSGNQNSKNSQNNNTTNNKKKKNKGNNNNNSQAQNNPSSIANKSQHSITKSAPMSKATNSSQPIANKQSAPVSNSNTSQQQQQKPRPSSAVIVNHTTNDVFSVISPVNNPQRVNHFATATAIHINNVINTMASDRKTTSVSAQKMKSETSSPSAGSRSFSLENLKLPPGITITKVDGPTAAALRKSQSKPAESKPATSHSSTTIISAPTAIGSSGRVSGYSGTGNGGISQGINGSNVIVVDTGKMKEELETVAINEDDSSHNGGGNGKKKNKKKNKNQNGNGNGQGQRQQQMGNGISTNQVNGKNQNSGGKSQNLQNGNSVRVQPQVQSLLSKNVHPQALNMNTRELAQQPAIIKMNGSVVTIRNPALQQAMANNSRFAAPTTGRAEILVNGEVPNSKTANKPAKKPVNTPMTNGVIGVKAKESNTVPPRFANSENVMVRNRIASQVEYNGLNGIPGLHISKVNSPVGRGEENGIALRGSANMLPPRMRLQQQQQQQQGHKVVQNHTDQRAQAQSAMREAMAASMAAANDAKKKKKKKKGAGGQGHSDDWNLVESVFAPKDIDLENGDIDDDERELEAFKRFCFNSVPPKRKEKVHLNIKDIVLKKKSSAIGCS</sequence>
<feature type="compositionally biased region" description="Basic and acidic residues" evidence="4">
    <location>
        <begin position="1024"/>
        <end position="1046"/>
    </location>
</feature>
<feature type="region of interest" description="Disordered" evidence="4">
    <location>
        <begin position="689"/>
        <end position="801"/>
    </location>
</feature>
<feature type="compositionally biased region" description="Polar residues" evidence="4">
    <location>
        <begin position="1047"/>
        <end position="1065"/>
    </location>
</feature>
<evidence type="ECO:0000256" key="2">
    <source>
        <dbReference type="ARBA" id="ARBA00022553"/>
    </source>
</evidence>
<feature type="region of interest" description="Disordered" evidence="4">
    <location>
        <begin position="617"/>
        <end position="666"/>
    </location>
</feature>
<feature type="compositionally biased region" description="Polar residues" evidence="4">
    <location>
        <begin position="701"/>
        <end position="730"/>
    </location>
</feature>
<organism evidence="6 7">
    <name type="scientific">Diploptera punctata</name>
    <name type="common">Pacific beetle cockroach</name>
    <dbReference type="NCBI Taxonomy" id="6984"/>
    <lineage>
        <taxon>Eukaryota</taxon>
        <taxon>Metazoa</taxon>
        <taxon>Ecdysozoa</taxon>
        <taxon>Arthropoda</taxon>
        <taxon>Hexapoda</taxon>
        <taxon>Insecta</taxon>
        <taxon>Pterygota</taxon>
        <taxon>Neoptera</taxon>
        <taxon>Polyneoptera</taxon>
        <taxon>Dictyoptera</taxon>
        <taxon>Blattodea</taxon>
        <taxon>Blaberoidea</taxon>
        <taxon>Blaberidae</taxon>
        <taxon>Diplopterinae</taxon>
        <taxon>Diploptera</taxon>
    </lineage>
</organism>
<dbReference type="PANTHER" id="PTHR15109:SF4">
    <property type="entry name" value="FAM193 C-TERMINAL DOMAIN-CONTAINING PROTEIN"/>
    <property type="match status" value="1"/>
</dbReference>
<feature type="compositionally biased region" description="Low complexity" evidence="4">
    <location>
        <begin position="1357"/>
        <end position="1380"/>
    </location>
</feature>
<feature type="compositionally biased region" description="Low complexity" evidence="4">
    <location>
        <begin position="618"/>
        <end position="639"/>
    </location>
</feature>
<feature type="compositionally biased region" description="Low complexity" evidence="4">
    <location>
        <begin position="855"/>
        <end position="871"/>
    </location>
</feature>
<feature type="compositionally biased region" description="Polar residues" evidence="4">
    <location>
        <begin position="1458"/>
        <end position="1479"/>
    </location>
</feature>
<protein>
    <recommendedName>
        <fullName evidence="5">FAM193 C-terminal domain-containing protein</fullName>
    </recommendedName>
</protein>
<feature type="domain" description="FAM193 C-terminal" evidence="5">
    <location>
        <begin position="1717"/>
        <end position="1772"/>
    </location>
</feature>
<comment type="caution">
    <text evidence="6">The sequence shown here is derived from an EMBL/GenBank/DDBJ whole genome shotgun (WGS) entry which is preliminary data.</text>
</comment>
<dbReference type="EMBL" id="JASPKZ010005287">
    <property type="protein sequence ID" value="KAJ9589026.1"/>
    <property type="molecule type" value="Genomic_DNA"/>
</dbReference>
<feature type="compositionally biased region" description="Low complexity" evidence="4">
    <location>
        <begin position="650"/>
        <end position="664"/>
    </location>
</feature>
<evidence type="ECO:0000256" key="1">
    <source>
        <dbReference type="ARBA" id="ARBA00009689"/>
    </source>
</evidence>
<feature type="region of interest" description="Disordered" evidence="4">
    <location>
        <begin position="1300"/>
        <end position="1323"/>
    </location>
</feature>
<evidence type="ECO:0000313" key="7">
    <source>
        <dbReference type="Proteomes" id="UP001233999"/>
    </source>
</evidence>
<evidence type="ECO:0000256" key="4">
    <source>
        <dbReference type="SAM" id="MobiDB-lite"/>
    </source>
</evidence>
<feature type="compositionally biased region" description="Low complexity" evidence="4">
    <location>
        <begin position="1673"/>
        <end position="1691"/>
    </location>
</feature>
<feature type="compositionally biased region" description="Basic and acidic residues" evidence="4">
    <location>
        <begin position="24"/>
        <end position="36"/>
    </location>
</feature>
<dbReference type="PANTHER" id="PTHR15109">
    <property type="entry name" value="AGAP004327-PA"/>
    <property type="match status" value="1"/>
</dbReference>
<feature type="compositionally biased region" description="Polar residues" evidence="4">
    <location>
        <begin position="1199"/>
        <end position="1240"/>
    </location>
</feature>
<gene>
    <name evidence="6" type="ORF">L9F63_017670</name>
</gene>
<evidence type="ECO:0000259" key="5">
    <source>
        <dbReference type="Pfam" id="PF15914"/>
    </source>
</evidence>
<keyword evidence="7" id="KW-1185">Reference proteome</keyword>
<feature type="region of interest" description="Disordered" evidence="4">
    <location>
        <begin position="376"/>
        <end position="400"/>
    </location>
</feature>